<evidence type="ECO:0000313" key="8">
    <source>
        <dbReference type="Proteomes" id="UP001273505"/>
    </source>
</evidence>
<dbReference type="SMART" id="SM00558">
    <property type="entry name" value="JmjC"/>
    <property type="match status" value="1"/>
</dbReference>
<evidence type="ECO:0000313" key="7">
    <source>
        <dbReference type="EMBL" id="MDX6851368.1"/>
    </source>
</evidence>
<reference evidence="7 8" key="1">
    <citation type="submission" date="2023-11" db="EMBL/GenBank/DDBJ databases">
        <title>Gilvimarinus fulvus sp. nov., isolated from the surface of Kelp.</title>
        <authorList>
            <person name="Sun Y.Y."/>
            <person name="Gong Y."/>
            <person name="Du Z.J."/>
        </authorList>
    </citation>
    <scope>NUCLEOTIDE SEQUENCE [LARGE SCALE GENOMIC DNA]</scope>
    <source>
        <strain evidence="7 8">SDUM040013</strain>
    </source>
</reference>
<organism evidence="7 8">
    <name type="scientific">Gilvimarinus gilvus</name>
    <dbReference type="NCBI Taxonomy" id="3058038"/>
    <lineage>
        <taxon>Bacteria</taxon>
        <taxon>Pseudomonadati</taxon>
        <taxon>Pseudomonadota</taxon>
        <taxon>Gammaproteobacteria</taxon>
        <taxon>Cellvibrionales</taxon>
        <taxon>Cellvibrionaceae</taxon>
        <taxon>Gilvimarinus</taxon>
    </lineage>
</organism>
<dbReference type="InterPro" id="IPR039994">
    <property type="entry name" value="NO66-like"/>
</dbReference>
<comment type="caution">
    <text evidence="7">The sequence shown here is derived from an EMBL/GenBank/DDBJ whole genome shotgun (WGS) entry which is preliminary data.</text>
</comment>
<dbReference type="InterPro" id="IPR046799">
    <property type="entry name" value="ROXA-like_wH"/>
</dbReference>
<evidence type="ECO:0000256" key="3">
    <source>
        <dbReference type="ARBA" id="ARBA00022964"/>
    </source>
</evidence>
<dbReference type="PROSITE" id="PS51184">
    <property type="entry name" value="JMJC"/>
    <property type="match status" value="1"/>
</dbReference>
<dbReference type="CDD" id="cd02208">
    <property type="entry name" value="cupin_RmlC-like"/>
    <property type="match status" value="1"/>
</dbReference>
<protein>
    <submittedName>
        <fullName evidence="7">Cupin domain-containing protein</fullName>
    </submittedName>
</protein>
<dbReference type="InterPro" id="IPR003347">
    <property type="entry name" value="JmjC_dom"/>
</dbReference>
<evidence type="ECO:0000256" key="2">
    <source>
        <dbReference type="ARBA" id="ARBA00022723"/>
    </source>
</evidence>
<feature type="domain" description="JmjC" evidence="6">
    <location>
        <begin position="99"/>
        <end position="228"/>
    </location>
</feature>
<dbReference type="Gene3D" id="3.40.366.30">
    <property type="entry name" value="50S ribosomal protein L16 arginine hydroxylase, Chain A, Domain 2"/>
    <property type="match status" value="1"/>
</dbReference>
<sequence>MTPRLTQLGPLSVEDFLQNHWQKQAVFLPGALPGFRSPLTPNEIAGLALEADIESRLVVDTEQAPWQLESGPFSETRFAQLPDSNWSLLVNAVDHWVPELTELLHKFRFIANWRLDDIMVSYAPPGGSVGPHFDYYDVFLLQGAGERQWQLGQMCDSQSPLREGTDLKILRDFSPAAEYLAKPGDILYIPPGVAHWGKAASEDCVTYSIGFRAPSHADILCDFAQEVASKLDNDKRFKDRIVDSREPSGLITNATIDELRKIIVQHLDDRSIASWFGSYMTTPKYPQEDGDLQPLSDSEVVGLKQTNPWIEVNAASRFCYSEVDSNVKLFVDGHSYACSLNLASTLCNGRRWKWQKLADCAPNACDQNLLLELLATGSLLETP</sequence>
<dbReference type="Proteomes" id="UP001273505">
    <property type="component" value="Unassembled WGS sequence"/>
</dbReference>
<dbReference type="Gene3D" id="2.60.120.650">
    <property type="entry name" value="Cupin"/>
    <property type="match status" value="1"/>
</dbReference>
<evidence type="ECO:0000259" key="6">
    <source>
        <dbReference type="PROSITE" id="PS51184"/>
    </source>
</evidence>
<keyword evidence="8" id="KW-1185">Reference proteome</keyword>
<dbReference type="EMBL" id="JAXAFO010000052">
    <property type="protein sequence ID" value="MDX6851368.1"/>
    <property type="molecule type" value="Genomic_DNA"/>
</dbReference>
<comment type="cofactor">
    <cofactor evidence="1">
        <name>Fe(2+)</name>
        <dbReference type="ChEBI" id="CHEBI:29033"/>
    </cofactor>
</comment>
<gene>
    <name evidence="7" type="ORF">SCD92_18475</name>
</gene>
<keyword evidence="5" id="KW-0408">Iron</keyword>
<dbReference type="PANTHER" id="PTHR13096:SF8">
    <property type="entry name" value="RIBOSOMAL OXYGENASE 1"/>
    <property type="match status" value="1"/>
</dbReference>
<dbReference type="Pfam" id="PF20514">
    <property type="entry name" value="WHD_ROXA"/>
    <property type="match status" value="1"/>
</dbReference>
<evidence type="ECO:0000256" key="5">
    <source>
        <dbReference type="ARBA" id="ARBA00023004"/>
    </source>
</evidence>
<keyword evidence="3" id="KW-0223">Dioxygenase</keyword>
<dbReference type="Pfam" id="PF08007">
    <property type="entry name" value="JmjC_2"/>
    <property type="match status" value="1"/>
</dbReference>
<accession>A0ABU4S2K8</accession>
<dbReference type="RefSeq" id="WP_302724907.1">
    <property type="nucleotide sequence ID" value="NZ_JAULRU010000836.1"/>
</dbReference>
<keyword evidence="4" id="KW-0560">Oxidoreductase</keyword>
<name>A0ABU4S2K8_9GAMM</name>
<dbReference type="PANTHER" id="PTHR13096">
    <property type="entry name" value="MINA53 MYC INDUCED NUCLEAR ANTIGEN"/>
    <property type="match status" value="1"/>
</dbReference>
<evidence type="ECO:0000256" key="1">
    <source>
        <dbReference type="ARBA" id="ARBA00001954"/>
    </source>
</evidence>
<keyword evidence="2" id="KW-0479">Metal-binding</keyword>
<dbReference type="SUPFAM" id="SSF51197">
    <property type="entry name" value="Clavaminate synthase-like"/>
    <property type="match status" value="1"/>
</dbReference>
<evidence type="ECO:0000256" key="4">
    <source>
        <dbReference type="ARBA" id="ARBA00023002"/>
    </source>
</evidence>
<proteinExistence type="predicted"/>